<keyword evidence="2" id="KW-1185">Reference proteome</keyword>
<dbReference type="AlphaFoldDB" id="A0AAV3R8A8"/>
<dbReference type="EMBL" id="BAABME010007996">
    <property type="protein sequence ID" value="GAA0172178.1"/>
    <property type="molecule type" value="Genomic_DNA"/>
</dbReference>
<evidence type="ECO:0000313" key="1">
    <source>
        <dbReference type="EMBL" id="GAA0172178.1"/>
    </source>
</evidence>
<protein>
    <recommendedName>
        <fullName evidence="3">Reverse transcriptase domain-containing protein</fullName>
    </recommendedName>
</protein>
<reference evidence="1 2" key="1">
    <citation type="submission" date="2024-01" db="EMBL/GenBank/DDBJ databases">
        <title>The complete chloroplast genome sequence of Lithospermum erythrorhizon: insights into the phylogenetic relationship among Boraginaceae species and the maternal lineages of purple gromwells.</title>
        <authorList>
            <person name="Okada T."/>
            <person name="Watanabe K."/>
        </authorList>
    </citation>
    <scope>NUCLEOTIDE SEQUENCE [LARGE SCALE GENOMIC DNA]</scope>
</reference>
<comment type="caution">
    <text evidence="1">The sequence shown here is derived from an EMBL/GenBank/DDBJ whole genome shotgun (WGS) entry which is preliminary data.</text>
</comment>
<organism evidence="1 2">
    <name type="scientific">Lithospermum erythrorhizon</name>
    <name type="common">Purple gromwell</name>
    <name type="synonym">Lithospermum officinale var. erythrorhizon</name>
    <dbReference type="NCBI Taxonomy" id="34254"/>
    <lineage>
        <taxon>Eukaryota</taxon>
        <taxon>Viridiplantae</taxon>
        <taxon>Streptophyta</taxon>
        <taxon>Embryophyta</taxon>
        <taxon>Tracheophyta</taxon>
        <taxon>Spermatophyta</taxon>
        <taxon>Magnoliopsida</taxon>
        <taxon>eudicotyledons</taxon>
        <taxon>Gunneridae</taxon>
        <taxon>Pentapetalae</taxon>
        <taxon>asterids</taxon>
        <taxon>lamiids</taxon>
        <taxon>Boraginales</taxon>
        <taxon>Boraginaceae</taxon>
        <taxon>Boraginoideae</taxon>
        <taxon>Lithospermeae</taxon>
        <taxon>Lithospermum</taxon>
    </lineage>
</organism>
<accession>A0AAV3R8A8</accession>
<evidence type="ECO:0008006" key="3">
    <source>
        <dbReference type="Google" id="ProtNLM"/>
    </source>
</evidence>
<proteinExistence type="predicted"/>
<dbReference type="Proteomes" id="UP001454036">
    <property type="component" value="Unassembled WGS sequence"/>
</dbReference>
<gene>
    <name evidence="1" type="ORF">LIER_26054</name>
</gene>
<name>A0AAV3R8A8_LITER</name>
<evidence type="ECO:0000313" key="2">
    <source>
        <dbReference type="Proteomes" id="UP001454036"/>
    </source>
</evidence>
<sequence>MIRGDDGAICTEPKDIEDVIVNFYKRLFTSSGALYETQKQTITAFISKQIPREACDMLVAQPSIQGVGCIPFYDVGGGARFYQFYNRFPYPESGLSQSAFIPGRNLGDSVLMLQALVQGYHKEDGVPRAAIKIDLQKAYAMVE</sequence>